<sequence length="139" mass="16200">MKKSLSHETPFQPKKLLNKFSKKLLVRKTTISVVVFSFPLFNSVTVDALLTIEKLFDCAINLRTSTNEYIHGFNDFLDKAFERGSQGEIIIPEVAYNWTMVTIREACRRNRSDLKMTYYDPYDNDDVRMTKRPGHIPEC</sequence>
<evidence type="ECO:0000313" key="1">
    <source>
        <dbReference type="EMBL" id="KAG5568738.1"/>
    </source>
</evidence>
<reference evidence="1" key="1">
    <citation type="submission" date="2020-09" db="EMBL/GenBank/DDBJ databases">
        <title>De no assembly of potato wild relative species, Solanum commersonii.</title>
        <authorList>
            <person name="Cho K."/>
        </authorList>
    </citation>
    <scope>NUCLEOTIDE SEQUENCE</scope>
    <source>
        <strain evidence="1">LZ3.2</strain>
        <tissue evidence="1">Leaf</tissue>
    </source>
</reference>
<dbReference type="Proteomes" id="UP000824120">
    <property type="component" value="Unassembled WGS sequence"/>
</dbReference>
<comment type="caution">
    <text evidence="1">The sequence shown here is derived from an EMBL/GenBank/DDBJ whole genome shotgun (WGS) entry which is preliminary data.</text>
</comment>
<keyword evidence="2" id="KW-1185">Reference proteome</keyword>
<proteinExistence type="predicted"/>
<name>A0A9J5W019_SOLCO</name>
<dbReference type="OrthoDB" id="1304639at2759"/>
<protein>
    <submittedName>
        <fullName evidence="1">Uncharacterized protein</fullName>
    </submittedName>
</protein>
<accession>A0A9J5W019</accession>
<dbReference type="EMBL" id="JACXVP010000055">
    <property type="protein sequence ID" value="KAG5568738.1"/>
    <property type="molecule type" value="Genomic_DNA"/>
</dbReference>
<gene>
    <name evidence="1" type="ORF">H5410_064252</name>
</gene>
<organism evidence="1 2">
    <name type="scientific">Solanum commersonii</name>
    <name type="common">Commerson's wild potato</name>
    <name type="synonym">Commerson's nightshade</name>
    <dbReference type="NCBI Taxonomy" id="4109"/>
    <lineage>
        <taxon>Eukaryota</taxon>
        <taxon>Viridiplantae</taxon>
        <taxon>Streptophyta</taxon>
        <taxon>Embryophyta</taxon>
        <taxon>Tracheophyta</taxon>
        <taxon>Spermatophyta</taxon>
        <taxon>Magnoliopsida</taxon>
        <taxon>eudicotyledons</taxon>
        <taxon>Gunneridae</taxon>
        <taxon>Pentapetalae</taxon>
        <taxon>asterids</taxon>
        <taxon>lamiids</taxon>
        <taxon>Solanales</taxon>
        <taxon>Solanaceae</taxon>
        <taxon>Solanoideae</taxon>
        <taxon>Solaneae</taxon>
        <taxon>Solanum</taxon>
    </lineage>
</organism>
<dbReference type="AlphaFoldDB" id="A0A9J5W019"/>
<evidence type="ECO:0000313" key="2">
    <source>
        <dbReference type="Proteomes" id="UP000824120"/>
    </source>
</evidence>